<feature type="domain" description="Phospholipase A2-like central" evidence="11">
    <location>
        <begin position="168"/>
        <end position="254"/>
    </location>
</feature>
<dbReference type="EMBL" id="CAJPIZ010004941">
    <property type="protein sequence ID" value="CAG2108110.1"/>
    <property type="molecule type" value="Genomic_DNA"/>
</dbReference>
<dbReference type="PANTHER" id="PTHR12253">
    <property type="entry name" value="RH14732P"/>
    <property type="match status" value="1"/>
</dbReference>
<keyword evidence="8" id="KW-0442">Lipid degradation</keyword>
<evidence type="ECO:0000256" key="4">
    <source>
        <dbReference type="ARBA" id="ARBA00009659"/>
    </source>
</evidence>
<comment type="catalytic activity">
    <reaction evidence="1">
        <text>a 1,2-diacyl-sn-glycero-3-phosphocholine + H2O = a 1-acyl-sn-glycero-3-phosphocholine + a fatty acid + H(+)</text>
        <dbReference type="Rhea" id="RHEA:15801"/>
        <dbReference type="ChEBI" id="CHEBI:15377"/>
        <dbReference type="ChEBI" id="CHEBI:15378"/>
        <dbReference type="ChEBI" id="CHEBI:28868"/>
        <dbReference type="ChEBI" id="CHEBI:57643"/>
        <dbReference type="ChEBI" id="CHEBI:58168"/>
        <dbReference type="EC" id="3.1.1.4"/>
    </reaction>
</comment>
<keyword evidence="13" id="KW-1185">Reference proteome</keyword>
<keyword evidence="9" id="KW-0443">Lipid metabolism</keyword>
<dbReference type="GO" id="GO:0016042">
    <property type="term" value="P:lipid catabolic process"/>
    <property type="evidence" value="ECO:0007669"/>
    <property type="project" value="UniProtKB-KW"/>
</dbReference>
<evidence type="ECO:0000256" key="10">
    <source>
        <dbReference type="ARBA" id="ARBA00023145"/>
    </source>
</evidence>
<dbReference type="AlphaFoldDB" id="A0A7R9KTE9"/>
<evidence type="ECO:0000256" key="7">
    <source>
        <dbReference type="ARBA" id="ARBA00022837"/>
    </source>
</evidence>
<sequence length="260" mass="29139">MPLRNYTHNDNCHLILTRHDGQNPTGCYTYHRQCTILSVINISVFALTHTLQGDSGGPLVQYTSAGQAVVIGVAQGFEGASCETATDLLFVRVSSFLWWIENNIMGNNYQKQPAKTTMKLNPILLTLLLIPWLSGCLATLRTLLERFINNENLPERLPLDGVKVHFSYPNTKWCGPGNTAQTYDDLGVDWETDTCCRDHDHCDINVSQGNVVCGVINPGLFSICECDARFRRCLMSVSSRWLSSAQTVVRIYSSTVRRYN</sequence>
<evidence type="ECO:0000256" key="1">
    <source>
        <dbReference type="ARBA" id="ARBA00001604"/>
    </source>
</evidence>
<comment type="subcellular location">
    <subcellularLocation>
        <location evidence="3">Secreted</location>
    </subcellularLocation>
</comment>
<dbReference type="SUPFAM" id="SSF50494">
    <property type="entry name" value="Trypsin-like serine proteases"/>
    <property type="match status" value="1"/>
</dbReference>
<dbReference type="GO" id="GO:0005576">
    <property type="term" value="C:extracellular region"/>
    <property type="evidence" value="ECO:0007669"/>
    <property type="project" value="UniProtKB-SubCell"/>
</dbReference>
<comment type="similarity">
    <text evidence="4">Belongs to the phospholipase A2 family. Group III subfamily.</text>
</comment>
<dbReference type="EMBL" id="OC859516">
    <property type="protein sequence ID" value="CAD7627680.1"/>
    <property type="molecule type" value="Genomic_DNA"/>
</dbReference>
<dbReference type="Pfam" id="PF05826">
    <property type="entry name" value="Phospholip_A2_2"/>
    <property type="match status" value="1"/>
</dbReference>
<proteinExistence type="inferred from homology"/>
<keyword evidence="7" id="KW-0106">Calcium</keyword>
<gene>
    <name evidence="12" type="ORF">OSB1V03_LOCUS8105</name>
</gene>
<reference evidence="12" key="1">
    <citation type="submission" date="2020-11" db="EMBL/GenBank/DDBJ databases">
        <authorList>
            <person name="Tran Van P."/>
        </authorList>
    </citation>
    <scope>NUCLEOTIDE SEQUENCE</scope>
</reference>
<keyword evidence="5" id="KW-0964">Secreted</keyword>
<dbReference type="InterPro" id="IPR016090">
    <property type="entry name" value="PLA2-like_dom"/>
</dbReference>
<dbReference type="GO" id="GO:0050482">
    <property type="term" value="P:arachidonate secretion"/>
    <property type="evidence" value="ECO:0007669"/>
    <property type="project" value="InterPro"/>
</dbReference>
<evidence type="ECO:0000259" key="11">
    <source>
        <dbReference type="Pfam" id="PF05826"/>
    </source>
</evidence>
<protein>
    <recommendedName>
        <fullName evidence="11">Phospholipase A2-like central domain-containing protein</fullName>
    </recommendedName>
</protein>
<keyword evidence="6" id="KW-0378">Hydrolase</keyword>
<evidence type="ECO:0000256" key="2">
    <source>
        <dbReference type="ARBA" id="ARBA00001913"/>
    </source>
</evidence>
<evidence type="ECO:0000256" key="6">
    <source>
        <dbReference type="ARBA" id="ARBA00022801"/>
    </source>
</evidence>
<dbReference type="Gene3D" id="1.20.90.10">
    <property type="entry name" value="Phospholipase A2 domain"/>
    <property type="match status" value="1"/>
</dbReference>
<dbReference type="InterPro" id="IPR036444">
    <property type="entry name" value="PLipase_A2_dom_sf"/>
</dbReference>
<organism evidence="12">
    <name type="scientific">Medioppia subpectinata</name>
    <dbReference type="NCBI Taxonomy" id="1979941"/>
    <lineage>
        <taxon>Eukaryota</taxon>
        <taxon>Metazoa</taxon>
        <taxon>Ecdysozoa</taxon>
        <taxon>Arthropoda</taxon>
        <taxon>Chelicerata</taxon>
        <taxon>Arachnida</taxon>
        <taxon>Acari</taxon>
        <taxon>Acariformes</taxon>
        <taxon>Sarcoptiformes</taxon>
        <taxon>Oribatida</taxon>
        <taxon>Brachypylina</taxon>
        <taxon>Oppioidea</taxon>
        <taxon>Oppiidae</taxon>
        <taxon>Medioppia</taxon>
    </lineage>
</organism>
<dbReference type="InterPro" id="IPR009003">
    <property type="entry name" value="Peptidase_S1_PA"/>
</dbReference>
<dbReference type="PROSITE" id="PS00118">
    <property type="entry name" value="PA2_HIS"/>
    <property type="match status" value="1"/>
</dbReference>
<evidence type="ECO:0000313" key="13">
    <source>
        <dbReference type="Proteomes" id="UP000759131"/>
    </source>
</evidence>
<evidence type="ECO:0000256" key="8">
    <source>
        <dbReference type="ARBA" id="ARBA00022963"/>
    </source>
</evidence>
<keyword evidence="10" id="KW-0865">Zymogen</keyword>
<comment type="cofactor">
    <cofactor evidence="2">
        <name>Ca(2+)</name>
        <dbReference type="ChEBI" id="CHEBI:29108"/>
    </cofactor>
</comment>
<evidence type="ECO:0000256" key="9">
    <source>
        <dbReference type="ARBA" id="ARBA00023098"/>
    </source>
</evidence>
<dbReference type="SUPFAM" id="SSF48619">
    <property type="entry name" value="Phospholipase A2, PLA2"/>
    <property type="match status" value="1"/>
</dbReference>
<accession>A0A7R9KTE9</accession>
<dbReference type="OrthoDB" id="10059604at2759"/>
<evidence type="ECO:0000256" key="3">
    <source>
        <dbReference type="ARBA" id="ARBA00004613"/>
    </source>
</evidence>
<dbReference type="GO" id="GO:0006644">
    <property type="term" value="P:phospholipid metabolic process"/>
    <property type="evidence" value="ECO:0007669"/>
    <property type="project" value="InterPro"/>
</dbReference>
<dbReference type="InterPro" id="IPR043504">
    <property type="entry name" value="Peptidase_S1_PA_chymotrypsin"/>
</dbReference>
<evidence type="ECO:0000256" key="5">
    <source>
        <dbReference type="ARBA" id="ARBA00022525"/>
    </source>
</evidence>
<dbReference type="Proteomes" id="UP000759131">
    <property type="component" value="Unassembled WGS sequence"/>
</dbReference>
<evidence type="ECO:0000313" key="12">
    <source>
        <dbReference type="EMBL" id="CAD7627680.1"/>
    </source>
</evidence>
<dbReference type="Gene3D" id="2.40.10.10">
    <property type="entry name" value="Trypsin-like serine proteases"/>
    <property type="match status" value="1"/>
</dbReference>
<feature type="non-terminal residue" evidence="12">
    <location>
        <position position="260"/>
    </location>
</feature>
<dbReference type="GO" id="GO:0004623">
    <property type="term" value="F:phospholipase A2 activity"/>
    <property type="evidence" value="ECO:0007669"/>
    <property type="project" value="UniProtKB-EC"/>
</dbReference>
<dbReference type="InterPro" id="IPR033113">
    <property type="entry name" value="PLA2_histidine"/>
</dbReference>
<name>A0A7R9KTE9_9ACAR</name>